<comment type="caution">
    <text evidence="18">Lacks conserved residue(s) required for the propagation of feature annotation.</text>
</comment>
<feature type="binding site" evidence="18">
    <location>
        <begin position="106"/>
        <end position="110"/>
    </location>
    <ligand>
        <name>NAD(+)</name>
        <dbReference type="ChEBI" id="CHEBI:57540"/>
    </ligand>
</feature>
<feature type="domain" description="3-dehydroquinate synthase C-terminal" evidence="20">
    <location>
        <begin position="181"/>
        <end position="324"/>
    </location>
</feature>
<dbReference type="HAMAP" id="MF_00110">
    <property type="entry name" value="DHQ_synthase"/>
    <property type="match status" value="1"/>
</dbReference>
<dbReference type="Pfam" id="PF01761">
    <property type="entry name" value="DHQ_synthase"/>
    <property type="match status" value="1"/>
</dbReference>
<comment type="cofactor">
    <cofactor evidence="3">
        <name>Zn(2+)</name>
        <dbReference type="ChEBI" id="CHEBI:29105"/>
    </cofactor>
</comment>
<comment type="subcellular location">
    <subcellularLocation>
        <location evidence="4 18">Cytoplasm</location>
    </subcellularLocation>
</comment>
<dbReference type="EMBL" id="CP011102">
    <property type="protein sequence ID" value="AQY50784.1"/>
    <property type="molecule type" value="Genomic_DNA"/>
</dbReference>
<evidence type="ECO:0000256" key="2">
    <source>
        <dbReference type="ARBA" id="ARBA00001911"/>
    </source>
</evidence>
<keyword evidence="23" id="KW-1185">Reference proteome</keyword>
<evidence type="ECO:0000256" key="13">
    <source>
        <dbReference type="ARBA" id="ARBA00022833"/>
    </source>
</evidence>
<dbReference type="GO" id="GO:0000166">
    <property type="term" value="F:nucleotide binding"/>
    <property type="evidence" value="ECO:0007669"/>
    <property type="project" value="UniProtKB-KW"/>
</dbReference>
<dbReference type="GO" id="GO:0003856">
    <property type="term" value="F:3-dehydroquinate synthase activity"/>
    <property type="evidence" value="ECO:0007669"/>
    <property type="project" value="UniProtKB-UniRule"/>
</dbReference>
<keyword evidence="10 18" id="KW-0028">Amino-acid biosynthesis</keyword>
<dbReference type="InterPro" id="IPR050071">
    <property type="entry name" value="Dehydroquinate_synthase"/>
</dbReference>
<evidence type="ECO:0000256" key="4">
    <source>
        <dbReference type="ARBA" id="ARBA00004496"/>
    </source>
</evidence>
<evidence type="ECO:0000256" key="16">
    <source>
        <dbReference type="ARBA" id="ARBA00023239"/>
    </source>
</evidence>
<comment type="pathway">
    <text evidence="5 18">Metabolic intermediate biosynthesis; chorismate biosynthesis; chorismate from D-erythrose 4-phosphate and phosphoenolpyruvate: step 2/7.</text>
</comment>
<evidence type="ECO:0000256" key="15">
    <source>
        <dbReference type="ARBA" id="ARBA00023141"/>
    </source>
</evidence>
<evidence type="ECO:0000256" key="11">
    <source>
        <dbReference type="ARBA" id="ARBA00022723"/>
    </source>
</evidence>
<reference evidence="21" key="2">
    <citation type="submission" date="2015-03" db="EMBL/GenBank/DDBJ databases">
        <authorList>
            <person name="Murphy D."/>
        </authorList>
    </citation>
    <scope>NUCLEOTIDE SEQUENCE [LARGE SCALE GENOMIC DNA]</scope>
    <source>
        <strain evidence="21">WS 4560</strain>
    </source>
</reference>
<comment type="similarity">
    <text evidence="6 18">Belongs to the sugar phosphate cyclases superfamily. Dehydroquinate synthase family.</text>
</comment>
<feature type="binding site" evidence="18">
    <location>
        <begin position="130"/>
        <end position="131"/>
    </location>
    <ligand>
        <name>NAD(+)</name>
        <dbReference type="ChEBI" id="CHEBI:57540"/>
    </ligand>
</feature>
<evidence type="ECO:0000256" key="18">
    <source>
        <dbReference type="HAMAP-Rule" id="MF_00110"/>
    </source>
</evidence>
<keyword evidence="15 18" id="KW-0057">Aromatic amino acid biosynthesis</keyword>
<evidence type="ECO:0000256" key="8">
    <source>
        <dbReference type="ARBA" id="ARBA00017684"/>
    </source>
</evidence>
<dbReference type="InterPro" id="IPR030963">
    <property type="entry name" value="DHQ_synth_fam"/>
</dbReference>
<dbReference type="InterPro" id="IPR016037">
    <property type="entry name" value="DHQ_synth_AroB"/>
</dbReference>
<dbReference type="PIRSF" id="PIRSF001455">
    <property type="entry name" value="DHQ_synth"/>
    <property type="match status" value="1"/>
</dbReference>
<evidence type="ECO:0000313" key="23">
    <source>
        <dbReference type="Proteomes" id="UP000223060"/>
    </source>
</evidence>
<dbReference type="Proteomes" id="UP000223060">
    <property type="component" value="Chromosome"/>
</dbReference>
<dbReference type="GO" id="GO:0046872">
    <property type="term" value="F:metal ion binding"/>
    <property type="evidence" value="ECO:0007669"/>
    <property type="project" value="UniProtKB-KW"/>
</dbReference>
<name>A0A1S7FTM0_9LIST</name>
<feature type="domain" description="3-dehydroquinate synthase N-terminal" evidence="19">
    <location>
        <begin position="69"/>
        <end position="179"/>
    </location>
</feature>
<keyword evidence="11 18" id="KW-0479">Metal-binding</keyword>
<organism evidence="21 23">
    <name type="scientific">Listeria weihenstephanensis</name>
    <dbReference type="NCBI Taxonomy" id="1006155"/>
    <lineage>
        <taxon>Bacteria</taxon>
        <taxon>Bacillati</taxon>
        <taxon>Bacillota</taxon>
        <taxon>Bacilli</taxon>
        <taxon>Bacillales</taxon>
        <taxon>Listeriaceae</taxon>
        <taxon>Listeria</taxon>
    </lineage>
</organism>
<dbReference type="Pfam" id="PF24621">
    <property type="entry name" value="DHQS_C"/>
    <property type="match status" value="1"/>
</dbReference>
<dbReference type="GO" id="GO:0009073">
    <property type="term" value="P:aromatic amino acid family biosynthetic process"/>
    <property type="evidence" value="ECO:0007669"/>
    <property type="project" value="UniProtKB-KW"/>
</dbReference>
<keyword evidence="16 18" id="KW-0456">Lyase</keyword>
<evidence type="ECO:0000259" key="19">
    <source>
        <dbReference type="Pfam" id="PF01761"/>
    </source>
</evidence>
<evidence type="ECO:0000256" key="7">
    <source>
        <dbReference type="ARBA" id="ARBA00013031"/>
    </source>
</evidence>
<evidence type="ECO:0000256" key="12">
    <source>
        <dbReference type="ARBA" id="ARBA00022741"/>
    </source>
</evidence>
<dbReference type="InterPro" id="IPR030960">
    <property type="entry name" value="DHQS/DOIS_N"/>
</dbReference>
<accession>A0A1S7FTM0</accession>
<dbReference type="Gene3D" id="3.40.50.1970">
    <property type="match status" value="1"/>
</dbReference>
<keyword evidence="14 18" id="KW-0520">NAD</keyword>
<dbReference type="PANTHER" id="PTHR43622">
    <property type="entry name" value="3-DEHYDROQUINATE SYNTHASE"/>
    <property type="match status" value="1"/>
</dbReference>
<comment type="function">
    <text evidence="18">Catalyzes the conversion of 3-deoxy-D-arabino-heptulosonate 7-phosphate (DAHP) to dehydroquinate (DHQ).</text>
</comment>
<dbReference type="EMBL" id="JAARRL010000003">
    <property type="protein sequence ID" value="MBC1499463.1"/>
    <property type="molecule type" value="Genomic_DNA"/>
</dbReference>
<dbReference type="AlphaFoldDB" id="A0A1S7FTM0"/>
<keyword evidence="12 18" id="KW-0547">Nucleotide-binding</keyword>
<keyword evidence="17 18" id="KW-0170">Cobalt</keyword>
<dbReference type="GO" id="GO:0009423">
    <property type="term" value="P:chorismate biosynthetic process"/>
    <property type="evidence" value="ECO:0007669"/>
    <property type="project" value="UniProtKB-UniRule"/>
</dbReference>
<evidence type="ECO:0000313" key="22">
    <source>
        <dbReference type="EMBL" id="MBC1499463.1"/>
    </source>
</evidence>
<reference evidence="23" key="1">
    <citation type="submission" date="2015-03" db="EMBL/GenBank/DDBJ databases">
        <authorList>
            <person name="Ferrari E."/>
            <person name="Walter M.C."/>
            <person name="Huptas C."/>
            <person name="Scherer S."/>
            <person name="Mueller-Herbst S."/>
        </authorList>
    </citation>
    <scope>NUCLEOTIDE SEQUENCE [LARGE SCALE GENOMIC DNA]</scope>
    <source>
        <strain evidence="23">LWP01</strain>
    </source>
</reference>
<dbReference type="CDD" id="cd08195">
    <property type="entry name" value="DHQS"/>
    <property type="match status" value="1"/>
</dbReference>
<comment type="catalytic activity">
    <reaction evidence="1 18">
        <text>7-phospho-2-dehydro-3-deoxy-D-arabino-heptonate = 3-dehydroquinate + phosphate</text>
        <dbReference type="Rhea" id="RHEA:21968"/>
        <dbReference type="ChEBI" id="CHEBI:32364"/>
        <dbReference type="ChEBI" id="CHEBI:43474"/>
        <dbReference type="ChEBI" id="CHEBI:58394"/>
        <dbReference type="EC" id="4.2.3.4"/>
    </reaction>
</comment>
<dbReference type="FunFam" id="3.40.50.1970:FF:000007">
    <property type="entry name" value="Pentafunctional AROM polypeptide"/>
    <property type="match status" value="1"/>
</dbReference>
<dbReference type="SUPFAM" id="SSF56796">
    <property type="entry name" value="Dehydroquinate synthase-like"/>
    <property type="match status" value="1"/>
</dbReference>
<feature type="binding site" evidence="18">
    <location>
        <position position="151"/>
    </location>
    <ligand>
        <name>NAD(+)</name>
        <dbReference type="ChEBI" id="CHEBI:57540"/>
    </ligand>
</feature>
<sequence>MPEITVTTTDKVYPVYISQNALNEKADAFIAELARFSKIFVMTDANVAEAHLEKLDTLLAPLENVFYYITPAGEGAKTFAVYEDALTKAIEVGLDRKSVLLAFGGGVIGDLGGFVASTYMRGIAFYQIPTTVLAHDSAVGGKVAINHPLGKNMVGNFYQPEAVIYDTSLLGTLSEREMRSGFAELVKHALIRDPALLVELMETYKVPMDLYRVDLTPYLTRGIEIKAEIVSQDETEQGIRAYLNFGHTFGHAVEAYGEFGKWLHGESIMFGMIYALDMSEQLLGLSFDKEALLKWLAGLGYDVRLPVNLDFAVLLESMKHDKKTTFNEITMVLLEAIGKPTIQKVSDEVIATTFERLSQEDLG</sequence>
<feature type="binding site" evidence="18">
    <location>
        <position position="184"/>
    </location>
    <ligand>
        <name>Zn(2+)</name>
        <dbReference type="ChEBI" id="CHEBI:29105"/>
    </ligand>
</feature>
<evidence type="ECO:0000256" key="9">
    <source>
        <dbReference type="ARBA" id="ARBA00022490"/>
    </source>
</evidence>
<protein>
    <recommendedName>
        <fullName evidence="8 18">3-dehydroquinate synthase</fullName>
        <shortName evidence="18">DHQS</shortName>
        <ecNumber evidence="7 18">4.2.3.4</ecNumber>
    </recommendedName>
</protein>
<dbReference type="GO" id="GO:0008652">
    <property type="term" value="P:amino acid biosynthetic process"/>
    <property type="evidence" value="ECO:0007669"/>
    <property type="project" value="UniProtKB-KW"/>
</dbReference>
<dbReference type="InterPro" id="IPR056179">
    <property type="entry name" value="DHQS_C"/>
</dbReference>
<evidence type="ECO:0000256" key="10">
    <source>
        <dbReference type="ARBA" id="ARBA00022605"/>
    </source>
</evidence>
<dbReference type="EC" id="4.2.3.4" evidence="7 18"/>
<feature type="binding site" evidence="18">
    <location>
        <position position="247"/>
    </location>
    <ligand>
        <name>Zn(2+)</name>
        <dbReference type="ChEBI" id="CHEBI:29105"/>
    </ligand>
</feature>
<dbReference type="GO" id="GO:0005737">
    <property type="term" value="C:cytoplasm"/>
    <property type="evidence" value="ECO:0007669"/>
    <property type="project" value="UniProtKB-SubCell"/>
</dbReference>
<dbReference type="UniPathway" id="UPA00053">
    <property type="reaction ID" value="UER00085"/>
</dbReference>
<comment type="cofactor">
    <cofactor evidence="2 18">
        <name>NAD(+)</name>
        <dbReference type="ChEBI" id="CHEBI:57540"/>
    </cofactor>
</comment>
<proteinExistence type="inferred from homology"/>
<evidence type="ECO:0000256" key="17">
    <source>
        <dbReference type="ARBA" id="ARBA00023285"/>
    </source>
</evidence>
<evidence type="ECO:0000313" key="24">
    <source>
        <dbReference type="Proteomes" id="UP000564536"/>
    </source>
</evidence>
<keyword evidence="9 18" id="KW-0963">Cytoplasm</keyword>
<evidence type="ECO:0000256" key="6">
    <source>
        <dbReference type="ARBA" id="ARBA00005412"/>
    </source>
</evidence>
<keyword evidence="13 18" id="KW-0862">Zinc</keyword>
<evidence type="ECO:0000256" key="1">
    <source>
        <dbReference type="ARBA" id="ARBA00001393"/>
    </source>
</evidence>
<dbReference type="Gene3D" id="1.20.1090.10">
    <property type="entry name" value="Dehydroquinate synthase-like - alpha domain"/>
    <property type="match status" value="1"/>
</dbReference>
<evidence type="ECO:0000256" key="14">
    <source>
        <dbReference type="ARBA" id="ARBA00023027"/>
    </source>
</evidence>
<feature type="binding site" evidence="18">
    <location>
        <position position="264"/>
    </location>
    <ligand>
        <name>Zn(2+)</name>
        <dbReference type="ChEBI" id="CHEBI:29105"/>
    </ligand>
</feature>
<dbReference type="KEGG" id="lwi:UE46_06855"/>
<dbReference type="NCBIfam" id="TIGR01357">
    <property type="entry name" value="aroB"/>
    <property type="match status" value="1"/>
</dbReference>
<evidence type="ECO:0000256" key="5">
    <source>
        <dbReference type="ARBA" id="ARBA00004661"/>
    </source>
</evidence>
<dbReference type="Proteomes" id="UP000564536">
    <property type="component" value="Unassembled WGS sequence"/>
</dbReference>
<gene>
    <name evidence="18" type="primary">aroB</name>
    <name evidence="22" type="ORF">HB943_02530</name>
    <name evidence="21" type="ORF">UE46_06855</name>
</gene>
<evidence type="ECO:0000259" key="20">
    <source>
        <dbReference type="Pfam" id="PF24621"/>
    </source>
</evidence>
<reference evidence="22 24" key="3">
    <citation type="submission" date="2020-03" db="EMBL/GenBank/DDBJ databases">
        <title>Soil Listeria distribution.</title>
        <authorList>
            <person name="Liao J."/>
            <person name="Wiedmann M."/>
        </authorList>
    </citation>
    <scope>NUCLEOTIDE SEQUENCE [LARGE SCALE GENOMIC DNA]</scope>
    <source>
        <strain evidence="22 24">FSL L7-1523</strain>
    </source>
</reference>
<comment type="cofactor">
    <cofactor evidence="18">
        <name>Co(2+)</name>
        <dbReference type="ChEBI" id="CHEBI:48828"/>
    </cofactor>
    <cofactor evidence="18">
        <name>Zn(2+)</name>
        <dbReference type="ChEBI" id="CHEBI:29105"/>
    </cofactor>
    <text evidence="18">Binds 1 divalent metal cation per subunit. Can use either Co(2+) or Zn(2+).</text>
</comment>
<dbReference type="RefSeq" id="WP_036061284.1">
    <property type="nucleotide sequence ID" value="NZ_CP011102.1"/>
</dbReference>
<evidence type="ECO:0000256" key="3">
    <source>
        <dbReference type="ARBA" id="ARBA00001947"/>
    </source>
</evidence>
<feature type="binding site" evidence="18">
    <location>
        <position position="142"/>
    </location>
    <ligand>
        <name>NAD(+)</name>
        <dbReference type="ChEBI" id="CHEBI:57540"/>
    </ligand>
</feature>
<evidence type="ECO:0000313" key="21">
    <source>
        <dbReference type="EMBL" id="AQY50784.1"/>
    </source>
</evidence>
<dbReference type="PANTHER" id="PTHR43622:SF7">
    <property type="entry name" value="3-DEHYDROQUINATE SYNTHASE, CHLOROPLASTIC"/>
    <property type="match status" value="1"/>
</dbReference>